<keyword evidence="1" id="KW-0479">Metal-binding</keyword>
<evidence type="ECO:0000313" key="3">
    <source>
        <dbReference type="EMBL" id="EKN66969.1"/>
    </source>
</evidence>
<dbReference type="STRING" id="1117379.BABA_13812"/>
<organism evidence="3 4">
    <name type="scientific">Neobacillus bataviensis LMG 21833</name>
    <dbReference type="NCBI Taxonomy" id="1117379"/>
    <lineage>
        <taxon>Bacteria</taxon>
        <taxon>Bacillati</taxon>
        <taxon>Bacillota</taxon>
        <taxon>Bacilli</taxon>
        <taxon>Bacillales</taxon>
        <taxon>Bacillaceae</taxon>
        <taxon>Neobacillus</taxon>
    </lineage>
</organism>
<evidence type="ECO:0000256" key="1">
    <source>
        <dbReference type="ARBA" id="ARBA00022723"/>
    </source>
</evidence>
<evidence type="ECO:0000313" key="4">
    <source>
        <dbReference type="Proteomes" id="UP000006316"/>
    </source>
</evidence>
<dbReference type="InterPro" id="IPR051785">
    <property type="entry name" value="MMCE/EMCE_epimerase"/>
</dbReference>
<dbReference type="GO" id="GO:0046491">
    <property type="term" value="P:L-methylmalonyl-CoA metabolic process"/>
    <property type="evidence" value="ECO:0007669"/>
    <property type="project" value="TreeGrafter"/>
</dbReference>
<gene>
    <name evidence="3" type="ORF">BABA_13812</name>
</gene>
<dbReference type="EMBL" id="AJLS01000097">
    <property type="protein sequence ID" value="EKN66969.1"/>
    <property type="molecule type" value="Genomic_DNA"/>
</dbReference>
<dbReference type="InterPro" id="IPR029068">
    <property type="entry name" value="Glyas_Bleomycin-R_OHBP_Dase"/>
</dbReference>
<proteinExistence type="predicted"/>
<dbReference type="Pfam" id="PF13669">
    <property type="entry name" value="Glyoxalase_4"/>
    <property type="match status" value="1"/>
</dbReference>
<dbReference type="SUPFAM" id="SSF54593">
    <property type="entry name" value="Glyoxalase/Bleomycin resistance protein/Dihydroxybiphenyl dioxygenase"/>
    <property type="match status" value="1"/>
</dbReference>
<evidence type="ECO:0000259" key="2">
    <source>
        <dbReference type="PROSITE" id="PS51819"/>
    </source>
</evidence>
<name>K6DF86_9BACI</name>
<dbReference type="PROSITE" id="PS51819">
    <property type="entry name" value="VOC"/>
    <property type="match status" value="1"/>
</dbReference>
<dbReference type="Proteomes" id="UP000006316">
    <property type="component" value="Unassembled WGS sequence"/>
</dbReference>
<dbReference type="AlphaFoldDB" id="K6DF86"/>
<protein>
    <submittedName>
        <fullName evidence="3">Methylmalonyl-CoA epimerase</fullName>
    </submittedName>
</protein>
<comment type="caution">
    <text evidence="3">The sequence shown here is derived from an EMBL/GenBank/DDBJ whole genome shotgun (WGS) entry which is preliminary data.</text>
</comment>
<dbReference type="RefSeq" id="WP_007085761.1">
    <property type="nucleotide sequence ID" value="NZ_AJLS01000097.1"/>
</dbReference>
<dbReference type="GO" id="GO:0046872">
    <property type="term" value="F:metal ion binding"/>
    <property type="evidence" value="ECO:0007669"/>
    <property type="project" value="UniProtKB-KW"/>
</dbReference>
<dbReference type="eggNOG" id="COG0346">
    <property type="taxonomic scope" value="Bacteria"/>
</dbReference>
<dbReference type="PANTHER" id="PTHR43048">
    <property type="entry name" value="METHYLMALONYL-COA EPIMERASE"/>
    <property type="match status" value="1"/>
</dbReference>
<dbReference type="InterPro" id="IPR037523">
    <property type="entry name" value="VOC_core"/>
</dbReference>
<sequence length="151" mass="17069">MIENWKLDHITMGVLDYQAAANKFTNVFGGSFLKEVSLDSLGAMASYLSFGQVVVGMESPTRENSDIDRFIKRKGEGLHHIAFSVEDIQGVEHQLREKGLRLIGPEVEEGVKTDLFIHPKSCFGVLVQLTEWEEPYKSSFEKRVEILGEHE</sequence>
<dbReference type="Gene3D" id="3.10.180.10">
    <property type="entry name" value="2,3-Dihydroxybiphenyl 1,2-Dioxygenase, domain 1"/>
    <property type="match status" value="1"/>
</dbReference>
<dbReference type="OrthoDB" id="9788468at2"/>
<feature type="domain" description="VOC" evidence="2">
    <location>
        <begin position="6"/>
        <end position="132"/>
    </location>
</feature>
<accession>K6DF86</accession>
<dbReference type="GO" id="GO:0004493">
    <property type="term" value="F:methylmalonyl-CoA epimerase activity"/>
    <property type="evidence" value="ECO:0007669"/>
    <property type="project" value="TreeGrafter"/>
</dbReference>
<keyword evidence="4" id="KW-1185">Reference proteome</keyword>
<dbReference type="PATRIC" id="fig|1117379.3.peg.2850"/>
<dbReference type="PANTHER" id="PTHR43048:SF3">
    <property type="entry name" value="METHYLMALONYL-COA EPIMERASE, MITOCHONDRIAL"/>
    <property type="match status" value="1"/>
</dbReference>
<reference evidence="3 4" key="1">
    <citation type="journal article" date="2012" name="Front. Microbiol.">
        <title>Redundancy and modularity in membrane-associated dissimilatory nitrate reduction in Bacillus.</title>
        <authorList>
            <person name="Heylen K."/>
            <person name="Keltjens J."/>
        </authorList>
    </citation>
    <scope>NUCLEOTIDE SEQUENCE [LARGE SCALE GENOMIC DNA]</scope>
    <source>
        <strain evidence="4">LMG 21833T</strain>
    </source>
</reference>